<evidence type="ECO:0000313" key="3">
    <source>
        <dbReference type="Proteomes" id="UP000439780"/>
    </source>
</evidence>
<sequence length="144" mass="15038">MRNILIAITGLCLSAPALAHDPEPLPPAAPSAAAEDVARTLGDPVRQQALARTLSTMSDVILDIPLAPIARPLAEAAGQDPRSIDPDMTLRQMAPGAGEVSGAIRHDLPRAMDRMAQMSDAIARLAPALQAAAREFADALPPQQ</sequence>
<organism evidence="2 3">
    <name type="scientific">Qipengyuania algicida</name>
    <dbReference type="NCBI Taxonomy" id="1836209"/>
    <lineage>
        <taxon>Bacteria</taxon>
        <taxon>Pseudomonadati</taxon>
        <taxon>Pseudomonadota</taxon>
        <taxon>Alphaproteobacteria</taxon>
        <taxon>Sphingomonadales</taxon>
        <taxon>Erythrobacteraceae</taxon>
        <taxon>Qipengyuania</taxon>
    </lineage>
</organism>
<keyword evidence="3" id="KW-1185">Reference proteome</keyword>
<evidence type="ECO:0000256" key="1">
    <source>
        <dbReference type="SAM" id="SignalP"/>
    </source>
</evidence>
<reference evidence="2 3" key="1">
    <citation type="submission" date="2019-12" db="EMBL/GenBank/DDBJ databases">
        <title>Genomic-based taxomic classification of the family Erythrobacteraceae.</title>
        <authorList>
            <person name="Xu L."/>
        </authorList>
    </citation>
    <scope>NUCLEOTIDE SEQUENCE [LARGE SCALE GENOMIC DNA]</scope>
    <source>
        <strain evidence="2 3">KEMB 9005-328</strain>
    </source>
</reference>
<keyword evidence="1" id="KW-0732">Signal</keyword>
<feature type="chain" id="PRO_5032307363" evidence="1">
    <location>
        <begin position="20"/>
        <end position="144"/>
    </location>
</feature>
<proteinExistence type="predicted"/>
<name>A0A845AKF9_9SPHN</name>
<feature type="signal peptide" evidence="1">
    <location>
        <begin position="1"/>
        <end position="19"/>
    </location>
</feature>
<dbReference type="AlphaFoldDB" id="A0A845AKF9"/>
<dbReference type="Proteomes" id="UP000439780">
    <property type="component" value="Unassembled WGS sequence"/>
</dbReference>
<dbReference type="EMBL" id="WTYA01000012">
    <property type="protein sequence ID" value="MXP29897.1"/>
    <property type="molecule type" value="Genomic_DNA"/>
</dbReference>
<protein>
    <submittedName>
        <fullName evidence="2">Uncharacterized protein</fullName>
    </submittedName>
</protein>
<dbReference type="OrthoDB" id="7428977at2"/>
<gene>
    <name evidence="2" type="ORF">GRI58_13870</name>
</gene>
<evidence type="ECO:0000313" key="2">
    <source>
        <dbReference type="EMBL" id="MXP29897.1"/>
    </source>
</evidence>
<accession>A0A845AKF9</accession>
<dbReference type="RefSeq" id="WP_160754193.1">
    <property type="nucleotide sequence ID" value="NZ_WTYA01000012.1"/>
</dbReference>
<comment type="caution">
    <text evidence="2">The sequence shown here is derived from an EMBL/GenBank/DDBJ whole genome shotgun (WGS) entry which is preliminary data.</text>
</comment>